<sequence>MKRLSISYKVIAVVSFLILSAVQFFLLYNTYKLENELYYVEEKQTINQAYGQYILNDNVFPGGSAIIDKYIHNNLQQLEYLYKTKSPAFDVLKQKVCDSLFSEMITRNNVDSIFEAIKRKHGLSPKFEYALFFSQLELAFVTNKYVPLYHASQRYELFSKNTRQTPWGIRLAGTLEDVAPQNNIIELTVSSAQDYSYKLMFKLFADKENRTLSILKAMIPTFLLSLLSIAFVLILFLVTFRNWQKQKKLADMKSDFVNSITHEFHTPLATIMIANKNLQNEKILEKKENIKPLTDVIFRQATRLKYLFGQVLDIAIMDKTTLQRTEYPLPELLDEIIYDYRLKLTENNVSIRYEADPEVKANAMLDRFWFTTMLLNLFENGIKYNEKEQKIITVQLTVHNKMAEIAVTDNGVGMSEKTMQHIYDKFYRSTAKKNDVSGLGLGLFYTKQCVEAHEWKIKLESRENIGSTFTIMIQLV</sequence>
<feature type="transmembrane region" description="Helical" evidence="7">
    <location>
        <begin position="217"/>
        <end position="240"/>
    </location>
</feature>
<dbReference type="CDD" id="cd00075">
    <property type="entry name" value="HATPase"/>
    <property type="match status" value="1"/>
</dbReference>
<dbReference type="SMART" id="SM00388">
    <property type="entry name" value="HisKA"/>
    <property type="match status" value="1"/>
</dbReference>
<dbReference type="Gene3D" id="3.30.565.10">
    <property type="entry name" value="Histidine kinase-like ATPase, C-terminal domain"/>
    <property type="match status" value="1"/>
</dbReference>
<accession>A0ABW6A5C6</accession>
<keyword evidence="4" id="KW-0808">Transferase</keyword>
<protein>
    <recommendedName>
        <fullName evidence="2">histidine kinase</fullName>
        <ecNumber evidence="2">2.7.13.3</ecNumber>
    </recommendedName>
</protein>
<dbReference type="SUPFAM" id="SSF55874">
    <property type="entry name" value="ATPase domain of HSP90 chaperone/DNA topoisomerase II/histidine kinase"/>
    <property type="match status" value="1"/>
</dbReference>
<evidence type="ECO:0000256" key="1">
    <source>
        <dbReference type="ARBA" id="ARBA00000085"/>
    </source>
</evidence>
<evidence type="ECO:0000313" key="9">
    <source>
        <dbReference type="EMBL" id="MFD2920319.1"/>
    </source>
</evidence>
<comment type="caution">
    <text evidence="9">The sequence shown here is derived from an EMBL/GenBank/DDBJ whole genome shotgun (WGS) entry which is preliminary data.</text>
</comment>
<evidence type="ECO:0000256" key="2">
    <source>
        <dbReference type="ARBA" id="ARBA00012438"/>
    </source>
</evidence>
<gene>
    <name evidence="9" type="ORF">ACFS6H_11395</name>
</gene>
<dbReference type="InterPro" id="IPR036097">
    <property type="entry name" value="HisK_dim/P_sf"/>
</dbReference>
<evidence type="ECO:0000256" key="6">
    <source>
        <dbReference type="ARBA" id="ARBA00023012"/>
    </source>
</evidence>
<evidence type="ECO:0000313" key="10">
    <source>
        <dbReference type="Proteomes" id="UP001597511"/>
    </source>
</evidence>
<keyword evidence="10" id="KW-1185">Reference proteome</keyword>
<dbReference type="SMART" id="SM00387">
    <property type="entry name" value="HATPase_c"/>
    <property type="match status" value="1"/>
</dbReference>
<feature type="transmembrane region" description="Helical" evidence="7">
    <location>
        <begin position="6"/>
        <end position="28"/>
    </location>
</feature>
<dbReference type="Pfam" id="PF02518">
    <property type="entry name" value="HATPase_c"/>
    <property type="match status" value="1"/>
</dbReference>
<dbReference type="CDD" id="cd00082">
    <property type="entry name" value="HisKA"/>
    <property type="match status" value="1"/>
</dbReference>
<dbReference type="GO" id="GO:0016301">
    <property type="term" value="F:kinase activity"/>
    <property type="evidence" value="ECO:0007669"/>
    <property type="project" value="UniProtKB-KW"/>
</dbReference>
<name>A0ABW6A5C6_9BACT</name>
<dbReference type="SUPFAM" id="SSF47384">
    <property type="entry name" value="Homodimeric domain of signal transducing histidine kinase"/>
    <property type="match status" value="1"/>
</dbReference>
<dbReference type="PANTHER" id="PTHR43711">
    <property type="entry name" value="TWO-COMPONENT HISTIDINE KINASE"/>
    <property type="match status" value="1"/>
</dbReference>
<keyword evidence="7" id="KW-0812">Transmembrane</keyword>
<dbReference type="PROSITE" id="PS50109">
    <property type="entry name" value="HIS_KIN"/>
    <property type="match status" value="1"/>
</dbReference>
<proteinExistence type="predicted"/>
<keyword evidence="7" id="KW-0472">Membrane</keyword>
<keyword evidence="5 9" id="KW-0418">Kinase</keyword>
<keyword evidence="6" id="KW-0902">Two-component regulatory system</keyword>
<evidence type="ECO:0000256" key="5">
    <source>
        <dbReference type="ARBA" id="ARBA00022777"/>
    </source>
</evidence>
<dbReference type="InterPro" id="IPR005467">
    <property type="entry name" value="His_kinase_dom"/>
</dbReference>
<keyword evidence="3" id="KW-0597">Phosphoprotein</keyword>
<dbReference type="Proteomes" id="UP001597511">
    <property type="component" value="Unassembled WGS sequence"/>
</dbReference>
<dbReference type="InterPro" id="IPR003661">
    <property type="entry name" value="HisK_dim/P_dom"/>
</dbReference>
<dbReference type="InterPro" id="IPR003594">
    <property type="entry name" value="HATPase_dom"/>
</dbReference>
<dbReference type="Gene3D" id="1.10.287.130">
    <property type="match status" value="1"/>
</dbReference>
<evidence type="ECO:0000256" key="3">
    <source>
        <dbReference type="ARBA" id="ARBA00022553"/>
    </source>
</evidence>
<dbReference type="Pfam" id="PF00512">
    <property type="entry name" value="HisKA"/>
    <property type="match status" value="1"/>
</dbReference>
<keyword evidence="7" id="KW-1133">Transmembrane helix</keyword>
<feature type="domain" description="Histidine kinase" evidence="8">
    <location>
        <begin position="259"/>
        <end position="476"/>
    </location>
</feature>
<dbReference type="EC" id="2.7.13.3" evidence="2"/>
<organism evidence="9 10">
    <name type="scientific">Terrimonas rubra</name>
    <dbReference type="NCBI Taxonomy" id="1035890"/>
    <lineage>
        <taxon>Bacteria</taxon>
        <taxon>Pseudomonadati</taxon>
        <taxon>Bacteroidota</taxon>
        <taxon>Chitinophagia</taxon>
        <taxon>Chitinophagales</taxon>
        <taxon>Chitinophagaceae</taxon>
        <taxon>Terrimonas</taxon>
    </lineage>
</organism>
<dbReference type="InterPro" id="IPR050736">
    <property type="entry name" value="Sensor_HK_Regulatory"/>
</dbReference>
<dbReference type="InterPro" id="IPR004358">
    <property type="entry name" value="Sig_transdc_His_kin-like_C"/>
</dbReference>
<evidence type="ECO:0000256" key="4">
    <source>
        <dbReference type="ARBA" id="ARBA00022679"/>
    </source>
</evidence>
<dbReference type="PANTHER" id="PTHR43711:SF26">
    <property type="entry name" value="SENSOR HISTIDINE KINASE RCSC"/>
    <property type="match status" value="1"/>
</dbReference>
<comment type="catalytic activity">
    <reaction evidence="1">
        <text>ATP + protein L-histidine = ADP + protein N-phospho-L-histidine.</text>
        <dbReference type="EC" id="2.7.13.3"/>
    </reaction>
</comment>
<reference evidence="10" key="1">
    <citation type="journal article" date="2019" name="Int. J. Syst. Evol. Microbiol.">
        <title>The Global Catalogue of Microorganisms (GCM) 10K type strain sequencing project: providing services to taxonomists for standard genome sequencing and annotation.</title>
        <authorList>
            <consortium name="The Broad Institute Genomics Platform"/>
            <consortium name="The Broad Institute Genome Sequencing Center for Infectious Disease"/>
            <person name="Wu L."/>
            <person name="Ma J."/>
        </authorList>
    </citation>
    <scope>NUCLEOTIDE SEQUENCE [LARGE SCALE GENOMIC DNA]</scope>
    <source>
        <strain evidence="10">KCTC 23299</strain>
    </source>
</reference>
<dbReference type="PRINTS" id="PR00344">
    <property type="entry name" value="BCTRLSENSOR"/>
</dbReference>
<evidence type="ECO:0000256" key="7">
    <source>
        <dbReference type="SAM" id="Phobius"/>
    </source>
</evidence>
<dbReference type="EMBL" id="JBHUOZ010000003">
    <property type="protein sequence ID" value="MFD2920319.1"/>
    <property type="molecule type" value="Genomic_DNA"/>
</dbReference>
<dbReference type="InterPro" id="IPR036890">
    <property type="entry name" value="HATPase_C_sf"/>
</dbReference>
<dbReference type="RefSeq" id="WP_386098432.1">
    <property type="nucleotide sequence ID" value="NZ_JBHUOZ010000003.1"/>
</dbReference>
<evidence type="ECO:0000259" key="8">
    <source>
        <dbReference type="PROSITE" id="PS50109"/>
    </source>
</evidence>